<dbReference type="Gene3D" id="1.25.60.10">
    <property type="entry name" value="MgtE N-terminal domain-like"/>
    <property type="match status" value="1"/>
</dbReference>
<dbReference type="InterPro" id="IPR036739">
    <property type="entry name" value="SLC41_membr_dom_sf"/>
</dbReference>
<feature type="transmembrane region" description="Helical" evidence="9">
    <location>
        <begin position="407"/>
        <end position="434"/>
    </location>
</feature>
<dbReference type="InterPro" id="IPR006667">
    <property type="entry name" value="SLC41_membr_dom"/>
</dbReference>
<dbReference type="SUPFAM" id="SSF54631">
    <property type="entry name" value="CBS-domain pair"/>
    <property type="match status" value="1"/>
</dbReference>
<feature type="transmembrane region" description="Helical" evidence="9">
    <location>
        <begin position="307"/>
        <end position="328"/>
    </location>
</feature>
<dbReference type="PANTHER" id="PTHR43773:SF1">
    <property type="entry name" value="MAGNESIUM TRANSPORTER MGTE"/>
    <property type="match status" value="1"/>
</dbReference>
<dbReference type="Gene3D" id="3.10.580.10">
    <property type="entry name" value="CBS-domain"/>
    <property type="match status" value="1"/>
</dbReference>
<dbReference type="GO" id="GO:0015095">
    <property type="term" value="F:magnesium ion transmembrane transporter activity"/>
    <property type="evidence" value="ECO:0007669"/>
    <property type="project" value="UniProtKB-UniRule"/>
</dbReference>
<proteinExistence type="inferred from homology"/>
<evidence type="ECO:0000259" key="11">
    <source>
        <dbReference type="PROSITE" id="PS51371"/>
    </source>
</evidence>
<comment type="subunit">
    <text evidence="9">Homodimer.</text>
</comment>
<keyword evidence="7 9" id="KW-0472">Membrane</keyword>
<feature type="transmembrane region" description="Helical" evidence="9">
    <location>
        <begin position="381"/>
        <end position="401"/>
    </location>
</feature>
<evidence type="ECO:0000256" key="10">
    <source>
        <dbReference type="SAM" id="MobiDB-lite"/>
    </source>
</evidence>
<evidence type="ECO:0000256" key="5">
    <source>
        <dbReference type="ARBA" id="ARBA00022842"/>
    </source>
</evidence>
<dbReference type="Gene3D" id="1.10.357.20">
    <property type="entry name" value="SLC41 divalent cation transporters, integral membrane domain"/>
    <property type="match status" value="1"/>
</dbReference>
<gene>
    <name evidence="12" type="primary">mgtE</name>
    <name evidence="12" type="ORF">F9K24_14140</name>
</gene>
<dbReference type="InterPro" id="IPR000644">
    <property type="entry name" value="CBS_dom"/>
</dbReference>
<organism evidence="12 13">
    <name type="scientific">Leptonema illini</name>
    <dbReference type="NCBI Taxonomy" id="183"/>
    <lineage>
        <taxon>Bacteria</taxon>
        <taxon>Pseudomonadati</taxon>
        <taxon>Spirochaetota</taxon>
        <taxon>Spirochaetia</taxon>
        <taxon>Leptospirales</taxon>
        <taxon>Leptospiraceae</taxon>
        <taxon>Leptonema</taxon>
    </lineage>
</organism>
<dbReference type="Pfam" id="PF03448">
    <property type="entry name" value="MgtE_N"/>
    <property type="match status" value="1"/>
</dbReference>
<dbReference type="SUPFAM" id="SSF158791">
    <property type="entry name" value="MgtE N-terminal domain-like"/>
    <property type="match status" value="1"/>
</dbReference>
<dbReference type="SMART" id="SM00116">
    <property type="entry name" value="CBS"/>
    <property type="match status" value="2"/>
</dbReference>
<comment type="subcellular location">
    <subcellularLocation>
        <location evidence="9">Cell membrane</location>
        <topology evidence="9">Multi-pass membrane protein</topology>
    </subcellularLocation>
    <subcellularLocation>
        <location evidence="1">Membrane</location>
        <topology evidence="1">Multi-pass membrane protein</topology>
    </subcellularLocation>
</comment>
<evidence type="ECO:0000256" key="6">
    <source>
        <dbReference type="ARBA" id="ARBA00022989"/>
    </source>
</evidence>
<dbReference type="CDD" id="cd04606">
    <property type="entry name" value="CBS_pair_Mg_transporter"/>
    <property type="match status" value="1"/>
</dbReference>
<dbReference type="InterPro" id="IPR006668">
    <property type="entry name" value="Mg_transptr_MgtE_intracell_dom"/>
</dbReference>
<dbReference type="SMART" id="SM00924">
    <property type="entry name" value="MgtE_N"/>
    <property type="match status" value="1"/>
</dbReference>
<dbReference type="NCBIfam" id="TIGR00400">
    <property type="entry name" value="mgtE"/>
    <property type="match status" value="1"/>
</dbReference>
<comment type="function">
    <text evidence="9">Acts as a magnesium transporter.</text>
</comment>
<comment type="similarity">
    <text evidence="2 9">Belongs to the SLC41A transporter family.</text>
</comment>
<dbReference type="EMBL" id="WBUI01000014">
    <property type="protein sequence ID" value="KAB2931376.1"/>
    <property type="molecule type" value="Genomic_DNA"/>
</dbReference>
<dbReference type="Proteomes" id="UP000460298">
    <property type="component" value="Unassembled WGS sequence"/>
</dbReference>
<dbReference type="InterPro" id="IPR046342">
    <property type="entry name" value="CBS_dom_sf"/>
</dbReference>
<evidence type="ECO:0000313" key="12">
    <source>
        <dbReference type="EMBL" id="KAB2931376.1"/>
    </source>
</evidence>
<evidence type="ECO:0000256" key="8">
    <source>
        <dbReference type="PROSITE-ProRule" id="PRU00703"/>
    </source>
</evidence>
<evidence type="ECO:0000256" key="9">
    <source>
        <dbReference type="RuleBase" id="RU362011"/>
    </source>
</evidence>
<protein>
    <recommendedName>
        <fullName evidence="9">Magnesium transporter MgtE</fullName>
    </recommendedName>
</protein>
<feature type="transmembrane region" description="Helical" evidence="9">
    <location>
        <begin position="446"/>
        <end position="469"/>
    </location>
</feature>
<dbReference type="PROSITE" id="PS51371">
    <property type="entry name" value="CBS"/>
    <property type="match status" value="1"/>
</dbReference>
<keyword evidence="4 9" id="KW-0812">Transmembrane</keyword>
<dbReference type="Pfam" id="PF01769">
    <property type="entry name" value="MgtE"/>
    <property type="match status" value="1"/>
</dbReference>
<evidence type="ECO:0000313" key="13">
    <source>
        <dbReference type="Proteomes" id="UP000460298"/>
    </source>
</evidence>
<evidence type="ECO:0000256" key="2">
    <source>
        <dbReference type="ARBA" id="ARBA00009749"/>
    </source>
</evidence>
<sequence>MAEFREKEETEEPARLLDPERLSFTRDDPEWEDHLRALLARSDDSELKSFVSDLYTSDIAHFFEKLSFEESDRLFKLLDPEEQGLLLLELDDNIKERFLDHLSHEELATIVGEQQSDTAADILGELDDEQRGRILSRLDPDDRFEVSELLGYPEGTAGSIMAREFVSVLETDTVKKAIANVRRISRETDDIYNVFVVDKAGRYRGHISLRRLILTRPSTRVKKIMEEELLPLPATMDVEEVANSFTRYDFITAPVVDERGVLIGRITADDILEVMQDEASEDFLRMGGVSAEETLKTPVWRAAAVRVLWLTINLATAFLAASIVRFFEDTIEKVVILAALMPIVAGMGGNAASQTMAFTIRNLALGEISKQGSRRVVFREMGIGLINGLSLGIFAGLLVFMLTHHVILSGLISFALFGNMLIAAAIGSSVPILLQKWNIDPAIGSSIFVTTCTDMGGFFFLLGMARLLLPFLLSGIQ</sequence>
<keyword evidence="9" id="KW-0479">Metal-binding</keyword>
<comment type="caution">
    <text evidence="12">The sequence shown here is derived from an EMBL/GenBank/DDBJ whole genome shotgun (WGS) entry which is preliminary data.</text>
</comment>
<reference evidence="12 13" key="1">
    <citation type="submission" date="2019-10" db="EMBL/GenBank/DDBJ databases">
        <title>Extracellular Electron Transfer in a Candidatus Methanoperedens spp. Enrichment Culture.</title>
        <authorList>
            <person name="Berger S."/>
            <person name="Rangel Shaw D."/>
            <person name="Berben T."/>
            <person name="In 'T Zandt M."/>
            <person name="Frank J."/>
            <person name="Reimann J."/>
            <person name="Jetten M.S.M."/>
            <person name="Welte C.U."/>
        </authorList>
    </citation>
    <scope>NUCLEOTIDE SEQUENCE [LARGE SCALE GENOMIC DNA]</scope>
    <source>
        <strain evidence="12">SB12</strain>
    </source>
</reference>
<evidence type="ECO:0000256" key="1">
    <source>
        <dbReference type="ARBA" id="ARBA00004141"/>
    </source>
</evidence>
<dbReference type="GO" id="GO:0005886">
    <property type="term" value="C:plasma membrane"/>
    <property type="evidence" value="ECO:0007669"/>
    <property type="project" value="UniProtKB-SubCell"/>
</dbReference>
<feature type="region of interest" description="Disordered" evidence="10">
    <location>
        <begin position="1"/>
        <end position="21"/>
    </location>
</feature>
<keyword evidence="8" id="KW-0129">CBS domain</keyword>
<keyword evidence="3 9" id="KW-0813">Transport</keyword>
<feature type="domain" description="CBS" evidence="11">
    <location>
        <begin position="225"/>
        <end position="281"/>
    </location>
</feature>
<dbReference type="InterPro" id="IPR006669">
    <property type="entry name" value="MgtE_transporter"/>
</dbReference>
<dbReference type="SUPFAM" id="SSF161093">
    <property type="entry name" value="MgtE membrane domain-like"/>
    <property type="match status" value="1"/>
</dbReference>
<feature type="transmembrane region" description="Helical" evidence="9">
    <location>
        <begin position="334"/>
        <end position="360"/>
    </location>
</feature>
<evidence type="ECO:0000256" key="3">
    <source>
        <dbReference type="ARBA" id="ARBA00022448"/>
    </source>
</evidence>
<evidence type="ECO:0000256" key="7">
    <source>
        <dbReference type="ARBA" id="ARBA00023136"/>
    </source>
</evidence>
<keyword evidence="9" id="KW-1003">Cell membrane</keyword>
<dbReference type="PANTHER" id="PTHR43773">
    <property type="entry name" value="MAGNESIUM TRANSPORTER MGTE"/>
    <property type="match status" value="1"/>
</dbReference>
<name>A0A833LWS0_9LEPT</name>
<keyword evidence="6 9" id="KW-1133">Transmembrane helix</keyword>
<dbReference type="Pfam" id="PF00571">
    <property type="entry name" value="CBS"/>
    <property type="match status" value="2"/>
</dbReference>
<keyword evidence="5 9" id="KW-0460">Magnesium</keyword>
<evidence type="ECO:0000256" key="4">
    <source>
        <dbReference type="ARBA" id="ARBA00022692"/>
    </source>
</evidence>
<accession>A0A833LWS0</accession>
<dbReference type="InterPro" id="IPR038076">
    <property type="entry name" value="MgtE_N_sf"/>
</dbReference>
<dbReference type="AlphaFoldDB" id="A0A833LWS0"/>
<dbReference type="GO" id="GO:0046872">
    <property type="term" value="F:metal ion binding"/>
    <property type="evidence" value="ECO:0007669"/>
    <property type="project" value="UniProtKB-KW"/>
</dbReference>